<protein>
    <submittedName>
        <fullName evidence="6">Aspartate/methionine/tyrosine aminotransferase</fullName>
    </submittedName>
</protein>
<sequence length="126" mass="13506">MPRLSTDSDRVIRVNSFAKTLGPGLRLGRIVGPPWLLPAVTRPRANQDQHFSTFTQTIATRLLTTPGLFDRVTADARALYGRRTRALPGGTGSPGRIRLGIGAVAEHDVATAVGRLAEAPNPETAR</sequence>
<keyword evidence="7" id="KW-1185">Reference proteome</keyword>
<dbReference type="EMBL" id="JAGGLR010000011">
    <property type="protein sequence ID" value="MBP2063168.1"/>
    <property type="molecule type" value="Genomic_DNA"/>
</dbReference>
<dbReference type="AlphaFoldDB" id="A0A060ZD30"/>
<keyword evidence="3" id="KW-0808">Transferase</keyword>
<reference evidence="6 7" key="2">
    <citation type="submission" date="2021-03" db="EMBL/GenBank/DDBJ databases">
        <title>Genomic Encyclopedia of Type Strains, Phase IV (KMG-IV): sequencing the most valuable type-strain genomes for metagenomic binning, comparative biology and taxonomic classification.</title>
        <authorList>
            <person name="Goeker M."/>
        </authorList>
    </citation>
    <scope>NUCLEOTIDE SEQUENCE [LARGE SCALE GENOMIC DNA]</scope>
    <source>
        <strain evidence="6 7">DSM 41954</strain>
    </source>
</reference>
<dbReference type="RefSeq" id="WP_044566996.1">
    <property type="nucleotide sequence ID" value="NZ_BAABDR010000033.1"/>
</dbReference>
<name>A0A060ZD30_9ACTN</name>
<comment type="cofactor">
    <cofactor evidence="1">
        <name>pyridoxal 5'-phosphate</name>
        <dbReference type="ChEBI" id="CHEBI:597326"/>
    </cofactor>
</comment>
<keyword evidence="2 6" id="KW-0032">Aminotransferase</keyword>
<dbReference type="PANTHER" id="PTHR42790:SF19">
    <property type="entry name" value="KYNURENINE_ALPHA-AMINOADIPATE AMINOTRANSFERASE, MITOCHONDRIAL"/>
    <property type="match status" value="1"/>
</dbReference>
<dbReference type="InterPro" id="IPR015421">
    <property type="entry name" value="PyrdxlP-dep_Trfase_major"/>
</dbReference>
<dbReference type="EMBL" id="LK022848">
    <property type="protein sequence ID" value="CDR02155.1"/>
    <property type="molecule type" value="Genomic_DNA"/>
</dbReference>
<dbReference type="Gene3D" id="3.40.640.10">
    <property type="entry name" value="Type I PLP-dependent aspartate aminotransferase-like (Major domain)"/>
    <property type="match status" value="1"/>
</dbReference>
<dbReference type="SUPFAM" id="SSF53383">
    <property type="entry name" value="PLP-dependent transferases"/>
    <property type="match status" value="1"/>
</dbReference>
<evidence type="ECO:0000256" key="3">
    <source>
        <dbReference type="ARBA" id="ARBA00022679"/>
    </source>
</evidence>
<dbReference type="Proteomes" id="UP000756710">
    <property type="component" value="Unassembled WGS sequence"/>
</dbReference>
<evidence type="ECO:0000256" key="4">
    <source>
        <dbReference type="ARBA" id="ARBA00022898"/>
    </source>
</evidence>
<evidence type="ECO:0000313" key="7">
    <source>
        <dbReference type="Proteomes" id="UP000756710"/>
    </source>
</evidence>
<evidence type="ECO:0000313" key="6">
    <source>
        <dbReference type="EMBL" id="MBP2063168.1"/>
    </source>
</evidence>
<proteinExistence type="predicted"/>
<organism evidence="5">
    <name type="scientific">Streptomyces iranensis</name>
    <dbReference type="NCBI Taxonomy" id="576784"/>
    <lineage>
        <taxon>Bacteria</taxon>
        <taxon>Bacillati</taxon>
        <taxon>Actinomycetota</taxon>
        <taxon>Actinomycetes</taxon>
        <taxon>Kitasatosporales</taxon>
        <taxon>Streptomycetaceae</taxon>
        <taxon>Streptomyces</taxon>
        <taxon>Streptomyces violaceusniger group</taxon>
    </lineage>
</organism>
<reference evidence="5" key="1">
    <citation type="submission" date="2014-05" db="EMBL/GenBank/DDBJ databases">
        <authorList>
            <person name="Horn Fabian"/>
        </authorList>
    </citation>
    <scope>NUCLEOTIDE SEQUENCE</scope>
</reference>
<evidence type="ECO:0000256" key="1">
    <source>
        <dbReference type="ARBA" id="ARBA00001933"/>
    </source>
</evidence>
<dbReference type="InterPro" id="IPR050859">
    <property type="entry name" value="Class-I_PLP-dep_aminotransf"/>
</dbReference>
<dbReference type="InterPro" id="IPR015424">
    <property type="entry name" value="PyrdxlP-dep_Trfase"/>
</dbReference>
<evidence type="ECO:0000313" key="5">
    <source>
        <dbReference type="EMBL" id="CDR02155.1"/>
    </source>
</evidence>
<dbReference type="HOGENOM" id="CLU_1980335_0_0_11"/>
<dbReference type="GO" id="GO:0008483">
    <property type="term" value="F:transaminase activity"/>
    <property type="evidence" value="ECO:0007669"/>
    <property type="project" value="UniProtKB-KW"/>
</dbReference>
<keyword evidence="4" id="KW-0663">Pyridoxal phosphate</keyword>
<accession>A0A060ZD30</accession>
<dbReference type="GO" id="GO:1901605">
    <property type="term" value="P:alpha-amino acid metabolic process"/>
    <property type="evidence" value="ECO:0007669"/>
    <property type="project" value="TreeGrafter"/>
</dbReference>
<dbReference type="PANTHER" id="PTHR42790">
    <property type="entry name" value="AMINOTRANSFERASE"/>
    <property type="match status" value="1"/>
</dbReference>
<evidence type="ECO:0000256" key="2">
    <source>
        <dbReference type="ARBA" id="ARBA00022576"/>
    </source>
</evidence>
<gene>
    <name evidence="6" type="ORF">J2Z30_004189</name>
    <name evidence="5" type="ORF">SIRAN640</name>
</gene>